<accession>A0A8X6QPK4</accession>
<name>A0A8X6QPK4_NEPPI</name>
<evidence type="ECO:0000313" key="1">
    <source>
        <dbReference type="EMBL" id="GFU29992.1"/>
    </source>
</evidence>
<evidence type="ECO:0000313" key="2">
    <source>
        <dbReference type="Proteomes" id="UP000887013"/>
    </source>
</evidence>
<comment type="caution">
    <text evidence="1">The sequence shown here is derived from an EMBL/GenBank/DDBJ whole genome shotgun (WGS) entry which is preliminary data.</text>
</comment>
<sequence length="106" mass="12317">MVTGEVNPMESKTLCVDGRRTRLVAIICPFLYKSVLHDIFLFRSQFSRKTATESLDFKWSVSTGQCDCHPRRLNFGNDSSDLNSEINLFTFKMFRRTIYEMVKCCS</sequence>
<organism evidence="1 2">
    <name type="scientific">Nephila pilipes</name>
    <name type="common">Giant wood spider</name>
    <name type="synonym">Nephila maculata</name>
    <dbReference type="NCBI Taxonomy" id="299642"/>
    <lineage>
        <taxon>Eukaryota</taxon>
        <taxon>Metazoa</taxon>
        <taxon>Ecdysozoa</taxon>
        <taxon>Arthropoda</taxon>
        <taxon>Chelicerata</taxon>
        <taxon>Arachnida</taxon>
        <taxon>Araneae</taxon>
        <taxon>Araneomorphae</taxon>
        <taxon>Entelegynae</taxon>
        <taxon>Araneoidea</taxon>
        <taxon>Nephilidae</taxon>
        <taxon>Nephila</taxon>
    </lineage>
</organism>
<protein>
    <submittedName>
        <fullName evidence="1">Uncharacterized protein</fullName>
    </submittedName>
</protein>
<proteinExistence type="predicted"/>
<gene>
    <name evidence="1" type="ORF">NPIL_514321</name>
</gene>
<reference evidence="1" key="1">
    <citation type="submission" date="2020-08" db="EMBL/GenBank/DDBJ databases">
        <title>Multicomponent nature underlies the extraordinary mechanical properties of spider dragline silk.</title>
        <authorList>
            <person name="Kono N."/>
            <person name="Nakamura H."/>
            <person name="Mori M."/>
            <person name="Yoshida Y."/>
            <person name="Ohtoshi R."/>
            <person name="Malay A.D."/>
            <person name="Moran D.A.P."/>
            <person name="Tomita M."/>
            <person name="Numata K."/>
            <person name="Arakawa K."/>
        </authorList>
    </citation>
    <scope>NUCLEOTIDE SEQUENCE</scope>
</reference>
<dbReference type="EMBL" id="BMAW01033385">
    <property type="protein sequence ID" value="GFU29992.1"/>
    <property type="molecule type" value="Genomic_DNA"/>
</dbReference>
<keyword evidence="2" id="KW-1185">Reference proteome</keyword>
<dbReference type="Proteomes" id="UP000887013">
    <property type="component" value="Unassembled WGS sequence"/>
</dbReference>
<dbReference type="AlphaFoldDB" id="A0A8X6QPK4"/>